<organism evidence="1 2">
    <name type="scientific">Planomonospora venezuelensis</name>
    <dbReference type="NCBI Taxonomy" id="1999"/>
    <lineage>
        <taxon>Bacteria</taxon>
        <taxon>Bacillati</taxon>
        <taxon>Actinomycetota</taxon>
        <taxon>Actinomycetes</taxon>
        <taxon>Streptosporangiales</taxon>
        <taxon>Streptosporangiaceae</taxon>
        <taxon>Planomonospora</taxon>
    </lineage>
</organism>
<gene>
    <name evidence="1" type="ORF">FHS22_006482</name>
</gene>
<accession>A0A841DAY9</accession>
<dbReference type="InterPro" id="IPR036271">
    <property type="entry name" value="Tet_transcr_reg_TetR-rel_C_sf"/>
</dbReference>
<evidence type="ECO:0000313" key="2">
    <source>
        <dbReference type="Proteomes" id="UP000562352"/>
    </source>
</evidence>
<dbReference type="Proteomes" id="UP000562352">
    <property type="component" value="Unassembled WGS sequence"/>
</dbReference>
<keyword evidence="2" id="KW-1185">Reference proteome</keyword>
<proteinExistence type="predicted"/>
<dbReference type="SUPFAM" id="SSF48498">
    <property type="entry name" value="Tetracyclin repressor-like, C-terminal domain"/>
    <property type="match status" value="1"/>
</dbReference>
<comment type="caution">
    <text evidence="1">The sequence shown here is derived from an EMBL/GenBank/DDBJ whole genome shotgun (WGS) entry which is preliminary data.</text>
</comment>
<protein>
    <submittedName>
        <fullName evidence="1">AcrR family transcriptional regulator</fullName>
    </submittedName>
</protein>
<dbReference type="Gene3D" id="1.10.357.10">
    <property type="entry name" value="Tetracycline Repressor, domain 2"/>
    <property type="match status" value="1"/>
</dbReference>
<dbReference type="AlphaFoldDB" id="A0A841DAY9"/>
<reference evidence="1 2" key="1">
    <citation type="submission" date="2020-08" db="EMBL/GenBank/DDBJ databases">
        <title>Genomic Encyclopedia of Type Strains, Phase III (KMG-III): the genomes of soil and plant-associated and newly described type strains.</title>
        <authorList>
            <person name="Whitman W."/>
        </authorList>
    </citation>
    <scope>NUCLEOTIDE SEQUENCE [LARGE SCALE GENOMIC DNA]</scope>
    <source>
        <strain evidence="1 2">CECT 3303</strain>
    </source>
</reference>
<dbReference type="EMBL" id="JACHJJ010000030">
    <property type="protein sequence ID" value="MBB5967180.1"/>
    <property type="molecule type" value="Genomic_DNA"/>
</dbReference>
<name>A0A841DAY9_PLAVE</name>
<evidence type="ECO:0000313" key="1">
    <source>
        <dbReference type="EMBL" id="MBB5967180.1"/>
    </source>
</evidence>
<sequence>MNGDVRALDGVGGQAALFRRFPTREDLLEAVFADTMRTYVEAALAEADPWNGFTGYIHTVCSMQVANRGFANVLTMTFPAAAHLEEQRARAYQGFLQLIERAKATGRLRPDFTDQAMVILLMAGERLLAGRATSPCTAAIGGLSWPPEPRTGSCPRVGVLRRHEMQPMVAQCRLPG</sequence>